<organism evidence="2 3">
    <name type="scientific">Pedobacter petrophilus</name>
    <dbReference type="NCBI Taxonomy" id="1908241"/>
    <lineage>
        <taxon>Bacteria</taxon>
        <taxon>Pseudomonadati</taxon>
        <taxon>Bacteroidota</taxon>
        <taxon>Sphingobacteriia</taxon>
        <taxon>Sphingobacteriales</taxon>
        <taxon>Sphingobacteriaceae</taxon>
        <taxon>Pedobacter</taxon>
    </lineage>
</organism>
<accession>A0A7K0G4S0</accession>
<feature type="domain" description="NmrA-like" evidence="1">
    <location>
        <begin position="2"/>
        <end position="281"/>
    </location>
</feature>
<keyword evidence="3" id="KW-1185">Reference proteome</keyword>
<dbReference type="Pfam" id="PF05368">
    <property type="entry name" value="NmrA"/>
    <property type="match status" value="1"/>
</dbReference>
<dbReference type="PANTHER" id="PTHR47129:SF1">
    <property type="entry name" value="NMRA-LIKE DOMAIN-CONTAINING PROTEIN"/>
    <property type="match status" value="1"/>
</dbReference>
<sequence length="287" mass="31829">MILITGATGHLGAAVIENLLEKINPSEIAIYARDEKKAQKWKDLGLSVRLGNYDNKKDVEKACVGVDSLLLIPIASPGAFGQHKNVIDAAAESGIKHLYFASGALNRHVQESKLGYLNDSYFLTENHIRQSGCQYTIFQNGLNSDTIPFFIGEHLPINGINFPVGHGKSAFATIADIAEAMAKIIIKRDDSNVTYVLTGNQSYSFIEVADILSDLSGHEVPFLNSNQEFFVSALKQHGVEDEKISIALRFSQIINNDEYNYCDGTLEQILQRKPTTLREYLKFTYVP</sequence>
<dbReference type="OrthoDB" id="9780595at2"/>
<gene>
    <name evidence="2" type="ORF">GJU39_22270</name>
</gene>
<comment type="caution">
    <text evidence="2">The sequence shown here is derived from an EMBL/GenBank/DDBJ whole genome shotgun (WGS) entry which is preliminary data.</text>
</comment>
<dbReference type="PANTHER" id="PTHR47129">
    <property type="entry name" value="QUINONE OXIDOREDUCTASE 2"/>
    <property type="match status" value="1"/>
</dbReference>
<dbReference type="InterPro" id="IPR052718">
    <property type="entry name" value="NmrA-type_oxidoreductase"/>
</dbReference>
<name>A0A7K0G4S0_9SPHI</name>
<dbReference type="AlphaFoldDB" id="A0A7K0G4S0"/>
<dbReference type="InterPro" id="IPR008030">
    <property type="entry name" value="NmrA-like"/>
</dbReference>
<evidence type="ECO:0000313" key="2">
    <source>
        <dbReference type="EMBL" id="MRX78805.1"/>
    </source>
</evidence>
<dbReference type="RefSeq" id="WP_154283203.1">
    <property type="nucleotide sequence ID" value="NZ_JBHUJQ010000001.1"/>
</dbReference>
<protein>
    <submittedName>
        <fullName evidence="2">NAD(P)H-binding protein</fullName>
    </submittedName>
</protein>
<dbReference type="Proteomes" id="UP000487757">
    <property type="component" value="Unassembled WGS sequence"/>
</dbReference>
<evidence type="ECO:0000259" key="1">
    <source>
        <dbReference type="Pfam" id="PF05368"/>
    </source>
</evidence>
<dbReference type="SUPFAM" id="SSF51735">
    <property type="entry name" value="NAD(P)-binding Rossmann-fold domains"/>
    <property type="match status" value="1"/>
</dbReference>
<dbReference type="Gene3D" id="3.90.25.10">
    <property type="entry name" value="UDP-galactose 4-epimerase, domain 1"/>
    <property type="match status" value="1"/>
</dbReference>
<dbReference type="Gene3D" id="3.40.50.720">
    <property type="entry name" value="NAD(P)-binding Rossmann-like Domain"/>
    <property type="match status" value="1"/>
</dbReference>
<dbReference type="InterPro" id="IPR036291">
    <property type="entry name" value="NAD(P)-bd_dom_sf"/>
</dbReference>
<dbReference type="EMBL" id="WKKH01000076">
    <property type="protein sequence ID" value="MRX78805.1"/>
    <property type="molecule type" value="Genomic_DNA"/>
</dbReference>
<proteinExistence type="predicted"/>
<evidence type="ECO:0000313" key="3">
    <source>
        <dbReference type="Proteomes" id="UP000487757"/>
    </source>
</evidence>
<reference evidence="2 3" key="1">
    <citation type="submission" date="2019-11" db="EMBL/GenBank/DDBJ databases">
        <title>Pedobacter petrophilus genome.</title>
        <authorList>
            <person name="Feldbauer M.J."/>
            <person name="Newman J.D."/>
        </authorList>
    </citation>
    <scope>NUCLEOTIDE SEQUENCE [LARGE SCALE GENOMIC DNA]</scope>
    <source>
        <strain evidence="2 3">LMG 29686</strain>
    </source>
</reference>